<comment type="catalytic activity">
    <reaction evidence="6">
        <text>a thymidine in DNA + NAD(+) = an N-(ADP-alpha-D-ribosyl)-thymidine in DNA + nicotinamide + H(+)</text>
        <dbReference type="Rhea" id="RHEA:71651"/>
        <dbReference type="Rhea" id="RHEA-COMP:13556"/>
        <dbReference type="Rhea" id="RHEA-COMP:18051"/>
        <dbReference type="ChEBI" id="CHEBI:15378"/>
        <dbReference type="ChEBI" id="CHEBI:17154"/>
        <dbReference type="ChEBI" id="CHEBI:57540"/>
        <dbReference type="ChEBI" id="CHEBI:137386"/>
        <dbReference type="ChEBI" id="CHEBI:191199"/>
    </reaction>
</comment>
<keyword evidence="9" id="KW-1185">Reference proteome</keyword>
<sequence>MSYDYSATLNPQKALIWRIVHRNNIPWILDNGLHCGNSFCGNSQVQSPSWEAIGSSELIQKRATHPVPISPFGSLNDYVPFYFTPFSPMLLNIKSGRGVVQRANEDIVILVSSLHKVEQLNLDFVYTDMHAYYQWANFYSDLNHLGKIDWPILQTRNFARDLNDPAKFERYQAEALIKQHCPINALVGIVCYNTQVEQQLKQHIQQRNMNLDVIVRPGWYF</sequence>
<evidence type="ECO:0000256" key="6">
    <source>
        <dbReference type="PROSITE-ProRule" id="PRU01362"/>
    </source>
</evidence>
<name>A0ABY3F948_9GAMM</name>
<feature type="domain" description="DarT" evidence="7">
    <location>
        <begin position="14"/>
        <end position="221"/>
    </location>
</feature>
<dbReference type="RefSeq" id="WP_145242101.1">
    <property type="nucleotide sequence ID" value="NZ_VNFF01000027.1"/>
</dbReference>
<evidence type="ECO:0000256" key="2">
    <source>
        <dbReference type="ARBA" id="ARBA00022676"/>
    </source>
</evidence>
<reference evidence="8 9" key="1">
    <citation type="submission" date="2019-07" db="EMBL/GenBank/DDBJ databases">
        <title>Diversity of Bacteria from Kongsfjorden, Arctic.</title>
        <authorList>
            <person name="Yu Y."/>
        </authorList>
    </citation>
    <scope>NUCLEOTIDE SEQUENCE [LARGE SCALE GENOMIC DNA]</scope>
    <source>
        <strain evidence="8 9">SM1927</strain>
    </source>
</reference>
<dbReference type="Pfam" id="PF14487">
    <property type="entry name" value="DarT"/>
    <property type="match status" value="1"/>
</dbReference>
<feature type="active site" evidence="6">
    <location>
        <position position="174"/>
    </location>
</feature>
<gene>
    <name evidence="8" type="ORF">FQP85_20525</name>
</gene>
<dbReference type="PROSITE" id="PS52018">
    <property type="entry name" value="DART"/>
    <property type="match status" value="1"/>
</dbReference>
<accession>A0ABY3F948</accession>
<keyword evidence="1 6" id="KW-1277">Toxin-antitoxin system</keyword>
<feature type="binding site" evidence="6">
    <location>
        <begin position="18"/>
        <end position="20"/>
    </location>
    <ligand>
        <name>NAD(+)</name>
        <dbReference type="ChEBI" id="CHEBI:57540"/>
    </ligand>
</feature>
<evidence type="ECO:0000313" key="8">
    <source>
        <dbReference type="EMBL" id="TVU80274.1"/>
    </source>
</evidence>
<evidence type="ECO:0000256" key="5">
    <source>
        <dbReference type="ARBA" id="ARBA00023125"/>
    </source>
</evidence>
<evidence type="ECO:0000256" key="1">
    <source>
        <dbReference type="ARBA" id="ARBA00022649"/>
    </source>
</evidence>
<keyword evidence="5 6" id="KW-0238">DNA-binding</keyword>
<keyword evidence="3 6" id="KW-0808">Transferase</keyword>
<organism evidence="8 9">
    <name type="scientific">Pseudoalteromonas neustonica</name>
    <dbReference type="NCBI Taxonomy" id="1840331"/>
    <lineage>
        <taxon>Bacteria</taxon>
        <taxon>Pseudomonadati</taxon>
        <taxon>Pseudomonadota</taxon>
        <taxon>Gammaproteobacteria</taxon>
        <taxon>Alteromonadales</taxon>
        <taxon>Pseudoalteromonadaceae</taxon>
        <taxon>Pseudoalteromonas</taxon>
    </lineage>
</organism>
<comment type="similarity">
    <text evidence="6">Belongs to the DarT ADP-ribosyltransferase family.</text>
</comment>
<keyword evidence="4 6" id="KW-0548">Nucleotidyltransferase</keyword>
<dbReference type="Proteomes" id="UP000317938">
    <property type="component" value="Unassembled WGS sequence"/>
</dbReference>
<evidence type="ECO:0000256" key="4">
    <source>
        <dbReference type="ARBA" id="ARBA00022695"/>
    </source>
</evidence>
<dbReference type="EMBL" id="VNFF01000027">
    <property type="protein sequence ID" value="TVU80274.1"/>
    <property type="molecule type" value="Genomic_DNA"/>
</dbReference>
<dbReference type="InterPro" id="IPR029494">
    <property type="entry name" value="DarT"/>
</dbReference>
<feature type="active site" description="Proton acceptor" evidence="6">
    <location>
        <position position="62"/>
    </location>
</feature>
<evidence type="ECO:0000313" key="9">
    <source>
        <dbReference type="Proteomes" id="UP000317938"/>
    </source>
</evidence>
<comment type="caution">
    <text evidence="6">Lacks conserved residue(s) required for the propagation of feature annotation.</text>
</comment>
<protein>
    <submittedName>
        <fullName evidence="8">DUF4433 domain-containing protein</fullName>
    </submittedName>
</protein>
<evidence type="ECO:0000259" key="7">
    <source>
        <dbReference type="PROSITE" id="PS52018"/>
    </source>
</evidence>
<comment type="caution">
    <text evidence="8">The sequence shown here is derived from an EMBL/GenBank/DDBJ whole genome shotgun (WGS) entry which is preliminary data.</text>
</comment>
<keyword evidence="2 6" id="KW-0328">Glycosyltransferase</keyword>
<proteinExistence type="inferred from homology"/>
<feature type="binding site" evidence="6">
    <location>
        <position position="62"/>
    </location>
    <ligand>
        <name>NAD(+)</name>
        <dbReference type="ChEBI" id="CHEBI:57540"/>
    </ligand>
</feature>
<evidence type="ECO:0000256" key="3">
    <source>
        <dbReference type="ARBA" id="ARBA00022679"/>
    </source>
</evidence>